<keyword evidence="2 8" id="KW-0812">Transmembrane</keyword>
<evidence type="ECO:0000256" key="3">
    <source>
        <dbReference type="ARBA" id="ARBA00022989"/>
    </source>
</evidence>
<evidence type="ECO:0000313" key="11">
    <source>
        <dbReference type="Proteomes" id="UP000032180"/>
    </source>
</evidence>
<evidence type="ECO:0000313" key="10">
    <source>
        <dbReference type="EnsemblPlants" id="LPERR06G06220.1"/>
    </source>
</evidence>
<dbReference type="SUPFAM" id="SSF51206">
    <property type="entry name" value="cAMP-binding domain-like"/>
    <property type="match status" value="1"/>
</dbReference>
<keyword evidence="6" id="KW-0407">Ion channel</keyword>
<dbReference type="HOGENOM" id="CLU_013069_2_0_1"/>
<proteinExistence type="predicted"/>
<dbReference type="InterPro" id="IPR005821">
    <property type="entry name" value="Ion_trans_dom"/>
</dbReference>
<dbReference type="Gene3D" id="1.10.287.630">
    <property type="entry name" value="Helix hairpin bin"/>
    <property type="match status" value="1"/>
</dbReference>
<evidence type="ECO:0000256" key="4">
    <source>
        <dbReference type="ARBA" id="ARBA00023136"/>
    </source>
</evidence>
<evidence type="ECO:0000259" key="9">
    <source>
        <dbReference type="Pfam" id="PF00520"/>
    </source>
</evidence>
<dbReference type="Proteomes" id="UP000032180">
    <property type="component" value="Chromosome 6"/>
</dbReference>
<dbReference type="EnsemblPlants" id="LPERR06G06220.1">
    <property type="protein sequence ID" value="LPERR06G06220.1"/>
    <property type="gene ID" value="LPERR06G06220"/>
</dbReference>
<dbReference type="STRING" id="77586.A0A0D9WN34"/>
<name>A0A0D9WN34_9ORYZ</name>
<keyword evidence="5" id="KW-0406">Ion transport</keyword>
<feature type="compositionally biased region" description="Low complexity" evidence="7">
    <location>
        <begin position="91"/>
        <end position="107"/>
    </location>
</feature>
<reference evidence="10 11" key="1">
    <citation type="submission" date="2012-08" db="EMBL/GenBank/DDBJ databases">
        <title>Oryza genome evolution.</title>
        <authorList>
            <person name="Wing R.A."/>
        </authorList>
    </citation>
    <scope>NUCLEOTIDE SEQUENCE</scope>
</reference>
<dbReference type="PANTHER" id="PTHR45651">
    <property type="entry name" value="CYCLIC NUCLEOTIDE-GATED ION CHANNEL 15-RELATED-RELATED"/>
    <property type="match status" value="1"/>
</dbReference>
<feature type="transmembrane region" description="Helical" evidence="8">
    <location>
        <begin position="577"/>
        <end position="600"/>
    </location>
</feature>
<dbReference type="Gene3D" id="1.10.287.70">
    <property type="match status" value="1"/>
</dbReference>
<reference evidence="11" key="2">
    <citation type="submission" date="2013-12" db="EMBL/GenBank/DDBJ databases">
        <authorList>
            <person name="Yu Y."/>
            <person name="Lee S."/>
            <person name="de Baynast K."/>
            <person name="Wissotski M."/>
            <person name="Liu L."/>
            <person name="Talag J."/>
            <person name="Goicoechea J."/>
            <person name="Angelova A."/>
            <person name="Jetty R."/>
            <person name="Kudrna D."/>
            <person name="Golser W."/>
            <person name="Rivera L."/>
            <person name="Zhang J."/>
            <person name="Wing R."/>
        </authorList>
    </citation>
    <scope>NUCLEOTIDE SEQUENCE</scope>
</reference>
<keyword evidence="3 8" id="KW-1133">Transmembrane helix</keyword>
<evidence type="ECO:0000256" key="7">
    <source>
        <dbReference type="SAM" id="MobiDB-lite"/>
    </source>
</evidence>
<keyword evidence="11" id="KW-1185">Reference proteome</keyword>
<feature type="region of interest" description="Disordered" evidence="7">
    <location>
        <begin position="1"/>
        <end position="41"/>
    </location>
</feature>
<dbReference type="SUPFAM" id="SSF81324">
    <property type="entry name" value="Voltage-gated potassium channels"/>
    <property type="match status" value="1"/>
</dbReference>
<feature type="transmembrane region" description="Helical" evidence="8">
    <location>
        <begin position="379"/>
        <end position="399"/>
    </location>
</feature>
<organism evidence="10 11">
    <name type="scientific">Leersia perrieri</name>
    <dbReference type="NCBI Taxonomy" id="77586"/>
    <lineage>
        <taxon>Eukaryota</taxon>
        <taxon>Viridiplantae</taxon>
        <taxon>Streptophyta</taxon>
        <taxon>Embryophyta</taxon>
        <taxon>Tracheophyta</taxon>
        <taxon>Spermatophyta</taxon>
        <taxon>Magnoliopsida</taxon>
        <taxon>Liliopsida</taxon>
        <taxon>Poales</taxon>
        <taxon>Poaceae</taxon>
        <taxon>BOP clade</taxon>
        <taxon>Oryzoideae</taxon>
        <taxon>Oryzeae</taxon>
        <taxon>Oryzinae</taxon>
        <taxon>Leersia</taxon>
    </lineage>
</organism>
<reference evidence="10" key="3">
    <citation type="submission" date="2015-04" db="UniProtKB">
        <authorList>
            <consortium name="EnsemblPlants"/>
        </authorList>
    </citation>
    <scope>IDENTIFICATION</scope>
</reference>
<dbReference type="GO" id="GO:0016020">
    <property type="term" value="C:membrane"/>
    <property type="evidence" value="ECO:0007669"/>
    <property type="project" value="UniProtKB-SubCell"/>
</dbReference>
<sequence>MAGEHRMNHTDMWGPHSSAAMGDDNDDDSSLQSRSSHRLVSPPAPAHLFAFFPTARSGAERDENESRSFFFVALPPLSSWVPRPPSRCNGSAAAGLSSSSSSSAISSWRREGSNEERDDVPMLELQRFPTRSVSMCVPVRDDIYEDPIISHSGPIFNPIPIQYTSVAIPSGNSDVFDRPPCPKVKSKPHAVTLEEIGRSNWPYDQHVLKNEHLMMYSEPLGQCDNPDCVDCPRACKNKRHFQRSSAPFDNKFRNILYGYGDRWKKKIGHYFSYIPIMKPDDKTVHRWNQFFVISCLLAIFNDPLFFFLLSVDKHYKCIVFNWNFAIALAVGRSVTDAIYFLHMLLQFRLAYVAPESRVVGTGDLVDDPKKIAMRYLRGFFVFDLLVVLPLPQVMILLVIPKYVGISSTNYAKNLLRATVLLQYVPRIVRFVPLLGGQSTNGFIFESAWSSFVINLLLFVLTGHVVGSCWYLFGLQRVNQCLRDACVASNISKGKCNGFTDCRINVLERTDWLDNSNLMGCFDTKNGNFSYGIYQQAVLLTTEHGFKRYTYSLFWGFQQISTLAGNLIPSYFPWEVLFTMAIIGLGLLLFALLIGSMQNFLQALGKRRLEMQLRRRDVEQWMSHRRLPEDLRRRVRCAERFSWVATRGVNEEELLSNLPEDIQRDLRRHFFGFLKKVRLFALMDNAIWDAICDKLRQNLYISGNGGKMKLHGMRLVAIRTVRCLTNVEAFVLRARDLEEVTSQFSRFLRNPRVLGTIRYESPYWKSLAANRIQVAWRYRKRRLKRAEMLRPQ</sequence>
<evidence type="ECO:0000256" key="6">
    <source>
        <dbReference type="ARBA" id="ARBA00023303"/>
    </source>
</evidence>
<evidence type="ECO:0000256" key="2">
    <source>
        <dbReference type="ARBA" id="ARBA00022692"/>
    </source>
</evidence>
<dbReference type="Gramene" id="LPERR06G06220.1">
    <property type="protein sequence ID" value="LPERR06G06220.1"/>
    <property type="gene ID" value="LPERR06G06220"/>
</dbReference>
<keyword evidence="5" id="KW-1071">Ligand-gated ion channel</keyword>
<evidence type="ECO:0000256" key="8">
    <source>
        <dbReference type="SAM" id="Phobius"/>
    </source>
</evidence>
<evidence type="ECO:0000256" key="1">
    <source>
        <dbReference type="ARBA" id="ARBA00004141"/>
    </source>
</evidence>
<feature type="transmembrane region" description="Helical" evidence="8">
    <location>
        <begin position="451"/>
        <end position="472"/>
    </location>
</feature>
<dbReference type="Pfam" id="PF00520">
    <property type="entry name" value="Ion_trans"/>
    <property type="match status" value="1"/>
</dbReference>
<feature type="transmembrane region" description="Helical" evidence="8">
    <location>
        <begin position="320"/>
        <end position="341"/>
    </location>
</feature>
<feature type="domain" description="Ion transport" evidence="9">
    <location>
        <begin position="289"/>
        <end position="605"/>
    </location>
</feature>
<dbReference type="GO" id="GO:0005216">
    <property type="term" value="F:monoatomic ion channel activity"/>
    <property type="evidence" value="ECO:0007669"/>
    <property type="project" value="InterPro"/>
</dbReference>
<comment type="subcellular location">
    <subcellularLocation>
        <location evidence="1">Membrane</location>
        <topology evidence="1">Multi-pass membrane protein</topology>
    </subcellularLocation>
</comment>
<protein>
    <recommendedName>
        <fullName evidence="9">Ion transport domain-containing protein</fullName>
    </recommendedName>
</protein>
<dbReference type="AlphaFoldDB" id="A0A0D9WN34"/>
<feature type="transmembrane region" description="Helical" evidence="8">
    <location>
        <begin position="287"/>
        <end position="308"/>
    </location>
</feature>
<dbReference type="InterPro" id="IPR018490">
    <property type="entry name" value="cNMP-bd_dom_sf"/>
</dbReference>
<accession>A0A0D9WN34</accession>
<dbReference type="PANTHER" id="PTHR45651:SF1">
    <property type="entry name" value="OS06G0207700 PROTEIN"/>
    <property type="match status" value="1"/>
</dbReference>
<feature type="region of interest" description="Disordered" evidence="7">
    <location>
        <begin position="88"/>
        <end position="119"/>
    </location>
</feature>
<dbReference type="eggNOG" id="KOG0498">
    <property type="taxonomic scope" value="Eukaryota"/>
</dbReference>
<evidence type="ECO:0000256" key="5">
    <source>
        <dbReference type="ARBA" id="ARBA00023286"/>
    </source>
</evidence>
<keyword evidence="4 8" id="KW-0472">Membrane</keyword>
<keyword evidence="5" id="KW-0813">Transport</keyword>